<dbReference type="Proteomes" id="UP000520962">
    <property type="component" value="Unassembled WGS sequence"/>
</dbReference>
<dbReference type="FunFam" id="2.40.50.140:FF:000148">
    <property type="entry name" value="protein RRP5 homolog isoform X1"/>
    <property type="match status" value="1"/>
</dbReference>
<evidence type="ECO:0000259" key="4">
    <source>
        <dbReference type="PROSITE" id="PS50126"/>
    </source>
</evidence>
<dbReference type="GO" id="GO:0006364">
    <property type="term" value="P:rRNA processing"/>
    <property type="evidence" value="ECO:0007669"/>
    <property type="project" value="InterPro"/>
</dbReference>
<comment type="subcellular location">
    <subcellularLocation>
        <location evidence="1">Nucleus</location>
    </subcellularLocation>
</comment>
<reference evidence="5 6" key="1">
    <citation type="submission" date="2019-09" db="EMBL/GenBank/DDBJ databases">
        <title>Bird 10,000 Genomes (B10K) Project - Family phase.</title>
        <authorList>
            <person name="Zhang G."/>
        </authorList>
    </citation>
    <scope>NUCLEOTIDE SEQUENCE [LARGE SCALE GENOMIC DNA]</scope>
    <source>
        <strain evidence="5">B10K-DU-007-02</strain>
        <tissue evidence="5">Mixed tissue sample</tissue>
    </source>
</reference>
<comment type="caution">
    <text evidence="5">The sequence shown here is derived from an EMBL/GenBank/DDBJ whole genome shotgun (WGS) entry which is preliminary data.</text>
</comment>
<dbReference type="FunFam" id="2.40.50.140:FF:000340">
    <property type="entry name" value="Unplaced genomic scaffold supercont1.162, whole genome shotgun sequence"/>
    <property type="match status" value="1"/>
</dbReference>
<dbReference type="CDD" id="cd05695">
    <property type="entry name" value="S1_Rrp5_repeat_hs3"/>
    <property type="match status" value="1"/>
</dbReference>
<feature type="domain" description="S1 motif" evidence="4">
    <location>
        <begin position="649"/>
        <end position="718"/>
    </location>
</feature>
<keyword evidence="2" id="KW-0677">Repeat</keyword>
<feature type="domain" description="S1 motif" evidence="4">
    <location>
        <begin position="282"/>
        <end position="353"/>
    </location>
</feature>
<evidence type="ECO:0000313" key="6">
    <source>
        <dbReference type="Proteomes" id="UP000520962"/>
    </source>
</evidence>
<proteinExistence type="predicted"/>
<dbReference type="SMART" id="SM00316">
    <property type="entry name" value="S1"/>
    <property type="match status" value="9"/>
</dbReference>
<dbReference type="AlphaFoldDB" id="A0A7L0IGM6"/>
<dbReference type="PANTHER" id="PTHR23270:SF10">
    <property type="entry name" value="PROTEIN RRP5 HOMOLOG"/>
    <property type="match status" value="1"/>
</dbReference>
<feature type="non-terminal residue" evidence="5">
    <location>
        <position position="1"/>
    </location>
</feature>
<accession>A0A7L0IGM6</accession>
<dbReference type="InterPro" id="IPR003029">
    <property type="entry name" value="S1_domain"/>
</dbReference>
<feature type="domain" description="S1 motif" evidence="4">
    <location>
        <begin position="459"/>
        <end position="528"/>
    </location>
</feature>
<feature type="domain" description="S1 motif" evidence="4">
    <location>
        <begin position="104"/>
        <end position="175"/>
    </location>
</feature>
<keyword evidence="6" id="KW-1185">Reference proteome</keyword>
<dbReference type="SUPFAM" id="SSF50249">
    <property type="entry name" value="Nucleic acid-binding proteins"/>
    <property type="match status" value="7"/>
</dbReference>
<dbReference type="CDD" id="cd05693">
    <property type="entry name" value="S1_Rrp5_repeat_hs1_sc1"/>
    <property type="match status" value="1"/>
</dbReference>
<feature type="domain" description="S1 motif" evidence="4">
    <location>
        <begin position="370"/>
        <end position="439"/>
    </location>
</feature>
<dbReference type="CDD" id="cd05696">
    <property type="entry name" value="S1_Rrp5_repeat_hs4"/>
    <property type="match status" value="1"/>
</dbReference>
<dbReference type="Pfam" id="PF23459">
    <property type="entry name" value="S1_RRP5"/>
    <property type="match status" value="4"/>
</dbReference>
<gene>
    <name evidence="5" type="primary">Pdcd11_1</name>
    <name evidence="5" type="ORF">PIPCHL_R15427</name>
</gene>
<feature type="non-terminal residue" evidence="5">
    <location>
        <position position="839"/>
    </location>
</feature>
<dbReference type="FunFam" id="2.40.50.140:FF:000200">
    <property type="entry name" value="Programmed cell death 11"/>
    <property type="match status" value="1"/>
</dbReference>
<name>A0A7L0IGM6_PIPCL</name>
<dbReference type="CDD" id="cd05694">
    <property type="entry name" value="S1_Rrp5_repeat_hs2_sc2"/>
    <property type="match status" value="1"/>
</dbReference>
<sequence length="839" mass="92602">MLLLGCIKEVNDYDLVISLPNGLSGFVPITQISDAYSKLLSQQVAQGELPEGLNSLLDIYSPGTLVRCIVTNVEKSDDGRRSIKLSIDPKKVNKGLNASALATGMLLSGSVSSVEDHGYLIDIGVSGTHAFLPHEKAKNYIKALKRGPDLKIGQNLTCVIMEVKNEGRVVRLSIDRSEVAASLATEKQNWALSNLLPGLVVKARVQKVTPFGMKLTFLSYFTGIVDFMHMDPEKSMNYSPDQVVKACILSVHPGSKAVRLTLRPAFLHPGGSPNQLSSDRMGAVVEESTVKAFYKQFGALFELDDGTLAFARLKHLSKNRKSFKPGAFKAGCKHKCRIIDYSLMDEMCIVSLKYQVIEARFLQYQDIHTGDVVQGKVLSLKAIGMQVKVADGIKGLVPSIHLSDVILKQPEKKYNIGDEVKCRVLECNPAGKKLILTLKKSLIQSKFPILTNYEDAKPGLITHGFVVCAREFGCIVKFYNDVKGLVPKNELSTEPISCPEKVFYEGQVVKVMVLKCEPQQERLLLSFRLSSKSGPEDKRECTSKEKQKVKYQIGEIVDVKVLKKKDNGLEVSILEDEDNIVAWIPTQHLSDFVPTSKLLWHCLQEGDVLPRVMCLSDKGEHIILSRKSAVISAVQEEQVVRSFSEIQPGMLLTGYVRNVMPFGVFVEFPFGVTGLAPKVSMSDKFVTDTKDHFVVGQTVLAKVMSIDEEKQRVLLNLKVSECSSGDSAAESFALLNQYFKELKEIRDLLKRGEPSMAQGLCELVPGKELQLVVQDVREDGSALFSGSCVTGLTATATRYHVGDKNIVPGKKMKALVLHVDAPTSEVSVSLREELLKQRP</sequence>
<dbReference type="CDD" id="cd05697">
    <property type="entry name" value="S1_Rrp5_repeat_hs5"/>
    <property type="match status" value="1"/>
</dbReference>
<protein>
    <submittedName>
        <fullName evidence="5">RRP5 protein</fullName>
    </submittedName>
</protein>
<dbReference type="Gene3D" id="2.40.50.140">
    <property type="entry name" value="Nucleic acid-binding proteins"/>
    <property type="match status" value="6"/>
</dbReference>
<dbReference type="InterPro" id="IPR045209">
    <property type="entry name" value="Rrp5"/>
</dbReference>
<feature type="domain" description="S1 motif" evidence="4">
    <location>
        <begin position="1"/>
        <end position="88"/>
    </location>
</feature>
<evidence type="ECO:0000256" key="2">
    <source>
        <dbReference type="ARBA" id="ARBA00022737"/>
    </source>
</evidence>
<dbReference type="InterPro" id="IPR012340">
    <property type="entry name" value="NA-bd_OB-fold"/>
</dbReference>
<evidence type="ECO:0000256" key="3">
    <source>
        <dbReference type="ARBA" id="ARBA00023242"/>
    </source>
</evidence>
<dbReference type="FunFam" id="2.40.50.140:FF:000103">
    <property type="entry name" value="protein RRP5 homolog"/>
    <property type="match status" value="2"/>
</dbReference>
<organism evidence="5 6">
    <name type="scientific">Piprites chloris</name>
    <name type="common">Wing-barred manakin</name>
    <dbReference type="NCBI Taxonomy" id="114369"/>
    <lineage>
        <taxon>Eukaryota</taxon>
        <taxon>Metazoa</taxon>
        <taxon>Chordata</taxon>
        <taxon>Craniata</taxon>
        <taxon>Vertebrata</taxon>
        <taxon>Euteleostomi</taxon>
        <taxon>Archelosauria</taxon>
        <taxon>Archosauria</taxon>
        <taxon>Dinosauria</taxon>
        <taxon>Saurischia</taxon>
        <taxon>Theropoda</taxon>
        <taxon>Coelurosauria</taxon>
        <taxon>Aves</taxon>
        <taxon>Neognathae</taxon>
        <taxon>Neoaves</taxon>
        <taxon>Telluraves</taxon>
        <taxon>Australaves</taxon>
        <taxon>Passeriformes</taxon>
        <taxon>Pipridae</taxon>
        <taxon>Piprites</taxon>
    </lineage>
</organism>
<dbReference type="InterPro" id="IPR048059">
    <property type="entry name" value="Rrp5_S1_rpt_hs1_sc1"/>
</dbReference>
<dbReference type="PROSITE" id="PS50126">
    <property type="entry name" value="S1"/>
    <property type="match status" value="8"/>
</dbReference>
<feature type="domain" description="S1 motif" evidence="4">
    <location>
        <begin position="554"/>
        <end position="627"/>
    </location>
</feature>
<dbReference type="EMBL" id="VXAH01000030">
    <property type="protein sequence ID" value="NXK31451.1"/>
    <property type="molecule type" value="Genomic_DNA"/>
</dbReference>
<dbReference type="InterPro" id="IPR057302">
    <property type="entry name" value="Rrp5_S1"/>
</dbReference>
<dbReference type="GO" id="GO:0032040">
    <property type="term" value="C:small-subunit processome"/>
    <property type="evidence" value="ECO:0007669"/>
    <property type="project" value="TreeGrafter"/>
</dbReference>
<evidence type="ECO:0000256" key="1">
    <source>
        <dbReference type="ARBA" id="ARBA00004123"/>
    </source>
</evidence>
<dbReference type="CDD" id="cd05698">
    <property type="entry name" value="S1_Rrp5_repeat_hs6_sc5"/>
    <property type="match status" value="1"/>
</dbReference>
<dbReference type="GO" id="GO:0003723">
    <property type="term" value="F:RNA binding"/>
    <property type="evidence" value="ECO:0007669"/>
    <property type="project" value="TreeGrafter"/>
</dbReference>
<dbReference type="PANTHER" id="PTHR23270">
    <property type="entry name" value="PROGRAMMED CELL DEATH PROTEIN 11 PRE-RRNA PROCESSING PROTEIN RRP5"/>
    <property type="match status" value="1"/>
</dbReference>
<feature type="domain" description="S1 motif" evidence="4">
    <location>
        <begin position="198"/>
        <end position="263"/>
    </location>
</feature>
<dbReference type="FunFam" id="2.40.50.140:FF:000175">
    <property type="entry name" value="Programmed cell death 11"/>
    <property type="match status" value="1"/>
</dbReference>
<dbReference type="Pfam" id="PF00575">
    <property type="entry name" value="S1"/>
    <property type="match status" value="2"/>
</dbReference>
<evidence type="ECO:0000313" key="5">
    <source>
        <dbReference type="EMBL" id="NXK31451.1"/>
    </source>
</evidence>
<dbReference type="CDD" id="cd04461">
    <property type="entry name" value="S1_Rrp5_repeat_hs8_sc7"/>
    <property type="match status" value="1"/>
</dbReference>
<keyword evidence="3" id="KW-0539">Nucleus</keyword>